<gene>
    <name evidence="3" type="ORF">D5H75_11870</name>
</gene>
<feature type="chain" id="PRO_5017487519" description="Serine/threonine protein kinase" evidence="2">
    <location>
        <begin position="28"/>
        <end position="228"/>
    </location>
</feature>
<evidence type="ECO:0000313" key="3">
    <source>
        <dbReference type="EMBL" id="RJL33471.1"/>
    </source>
</evidence>
<reference evidence="3 4" key="1">
    <citation type="submission" date="2018-09" db="EMBL/GenBank/DDBJ databases">
        <title>YIM 75507 draft genome.</title>
        <authorList>
            <person name="Tang S."/>
            <person name="Feng Y."/>
        </authorList>
    </citation>
    <scope>NUCLEOTIDE SEQUENCE [LARGE SCALE GENOMIC DNA]</scope>
    <source>
        <strain evidence="3 4">YIM 75507</strain>
    </source>
</reference>
<comment type="caution">
    <text evidence="3">The sequence shown here is derived from an EMBL/GenBank/DDBJ whole genome shotgun (WGS) entry which is preliminary data.</text>
</comment>
<evidence type="ECO:0000256" key="1">
    <source>
        <dbReference type="SAM" id="MobiDB-lite"/>
    </source>
</evidence>
<feature type="signal peptide" evidence="2">
    <location>
        <begin position="1"/>
        <end position="27"/>
    </location>
</feature>
<feature type="compositionally biased region" description="Low complexity" evidence="1">
    <location>
        <begin position="46"/>
        <end position="64"/>
    </location>
</feature>
<evidence type="ECO:0000256" key="2">
    <source>
        <dbReference type="SAM" id="SignalP"/>
    </source>
</evidence>
<keyword evidence="4" id="KW-1185">Reference proteome</keyword>
<dbReference type="RefSeq" id="WP_119926430.1">
    <property type="nucleotide sequence ID" value="NZ_QZEY01000003.1"/>
</dbReference>
<evidence type="ECO:0000313" key="4">
    <source>
        <dbReference type="Proteomes" id="UP000265768"/>
    </source>
</evidence>
<organism evidence="3 4">
    <name type="scientific">Bailinhaonella thermotolerans</name>
    <dbReference type="NCBI Taxonomy" id="1070861"/>
    <lineage>
        <taxon>Bacteria</taxon>
        <taxon>Bacillati</taxon>
        <taxon>Actinomycetota</taxon>
        <taxon>Actinomycetes</taxon>
        <taxon>Streptosporangiales</taxon>
        <taxon>Streptosporangiaceae</taxon>
        <taxon>Bailinhaonella</taxon>
    </lineage>
</organism>
<name>A0A3A4B600_9ACTN</name>
<feature type="region of interest" description="Disordered" evidence="1">
    <location>
        <begin position="31"/>
        <end position="73"/>
    </location>
</feature>
<keyword evidence="2" id="KW-0732">Signal</keyword>
<proteinExistence type="predicted"/>
<evidence type="ECO:0008006" key="5">
    <source>
        <dbReference type="Google" id="ProtNLM"/>
    </source>
</evidence>
<dbReference type="OrthoDB" id="4538973at2"/>
<protein>
    <recommendedName>
        <fullName evidence="5">Serine/threonine protein kinase</fullName>
    </recommendedName>
</protein>
<dbReference type="Proteomes" id="UP000265768">
    <property type="component" value="Unassembled WGS sequence"/>
</dbReference>
<sequence length="228" mass="22635">MKRLGPIHTLLAGVALVLALGVLTSRAAREPAPAQAGGGRSPAPAPTVTATSTATPSPAGTAAPAPTPAPVPERVDFAGRASRTRAVVALSIRDGKAIAYVCDGRRTEAWLRGTVEDGLLALSSPAGARITGSVGEGEATGAVILRTGRFGFTAPAVTAPSGLYRATAVVRGARVRGGWIVLPDGTQVGVLNRGGRPAPAPELDPASRTAVVDGVTVTAEPVSGGGGF</sequence>
<dbReference type="EMBL" id="QZEY01000003">
    <property type="protein sequence ID" value="RJL33471.1"/>
    <property type="molecule type" value="Genomic_DNA"/>
</dbReference>
<dbReference type="AlphaFoldDB" id="A0A3A4B600"/>
<accession>A0A3A4B600</accession>